<feature type="domain" description="6-hydroxymethylpterin diphosphokinase MptE-like" evidence="1">
    <location>
        <begin position="210"/>
        <end position="384"/>
    </location>
</feature>
<keyword evidence="5" id="KW-1185">Reference proteome</keyword>
<dbReference type="OrthoDB" id="8867611at2"/>
<dbReference type="InterPro" id="IPR002826">
    <property type="entry name" value="MptE-like"/>
</dbReference>
<dbReference type="AlphaFoldDB" id="A0A2G4R2C4"/>
<dbReference type="Proteomes" id="UP000237472">
    <property type="component" value="Unassembled WGS sequence"/>
</dbReference>
<dbReference type="EMBL" id="VJYU01000003">
    <property type="protein sequence ID" value="MBS4240419.1"/>
    <property type="molecule type" value="Genomic_DNA"/>
</dbReference>
<comment type="caution">
    <text evidence="3">The sequence shown here is derived from an EMBL/GenBank/DDBJ whole genome shotgun (WGS) entry which is preliminary data.</text>
</comment>
<dbReference type="Proteomes" id="UP000811399">
    <property type="component" value="Unassembled WGS sequence"/>
</dbReference>
<organism evidence="3 4">
    <name type="scientific">Campylobacter vulpis</name>
    <dbReference type="NCBI Taxonomy" id="1655500"/>
    <lineage>
        <taxon>Bacteria</taxon>
        <taxon>Pseudomonadati</taxon>
        <taxon>Campylobacterota</taxon>
        <taxon>Epsilonproteobacteria</taxon>
        <taxon>Campylobacterales</taxon>
        <taxon>Campylobacteraceae</taxon>
        <taxon>Campylobacter</taxon>
    </lineage>
</organism>
<evidence type="ECO:0000313" key="2">
    <source>
        <dbReference type="EMBL" id="MBS4240419.1"/>
    </source>
</evidence>
<proteinExistence type="predicted"/>
<name>A0A2G4R2C4_9BACT</name>
<gene>
    <name evidence="3" type="ORF">AA994_04315</name>
    <name evidence="2" type="ORF">CVU5213_01535</name>
</gene>
<evidence type="ECO:0000313" key="4">
    <source>
        <dbReference type="Proteomes" id="UP000237472"/>
    </source>
</evidence>
<evidence type="ECO:0000259" key="1">
    <source>
        <dbReference type="Pfam" id="PF01973"/>
    </source>
</evidence>
<dbReference type="EMBL" id="LDWY01000053">
    <property type="protein sequence ID" value="PHY90722.1"/>
    <property type="molecule type" value="Genomic_DNA"/>
</dbReference>
<reference evidence="4" key="1">
    <citation type="submission" date="2015-06" db="EMBL/GenBank/DDBJ databases">
        <authorList>
            <person name="Parisi A."/>
            <person name="Chiara M."/>
            <person name="Florio D."/>
            <person name="Miccolupo A."/>
            <person name="Manzari C."/>
            <person name="Mion D."/>
            <person name="Caruso M."/>
            <person name="D'erchia A.M."/>
            <person name="Zanoni R."/>
        </authorList>
    </citation>
    <scope>NUCLEOTIDE SEQUENCE [LARGE SCALE GENOMIC DNA]</scope>
    <source>
        <strain evidence="4">73/13</strain>
    </source>
</reference>
<evidence type="ECO:0000313" key="3">
    <source>
        <dbReference type="EMBL" id="PHY90722.1"/>
    </source>
</evidence>
<accession>A0A2G4R2C4</accession>
<protein>
    <submittedName>
        <fullName evidence="2">Motility associated factor glycosyltransferase family protein</fullName>
    </submittedName>
    <submittedName>
        <fullName evidence="3">PseE protein</fullName>
    </submittedName>
</protein>
<reference evidence="3" key="2">
    <citation type="submission" date="2015-06" db="EMBL/GenBank/DDBJ databases">
        <authorList>
            <person name="Hoefler B.C."/>
            <person name="Straight P.D."/>
        </authorList>
    </citation>
    <scope>NUCLEOTIDE SEQUENCE [LARGE SCALE GENOMIC DNA]</scope>
    <source>
        <strain evidence="3">73/13</strain>
    </source>
</reference>
<dbReference type="RefSeq" id="WP_099461509.1">
    <property type="nucleotide sequence ID" value="NZ_LDWY01000053.1"/>
</dbReference>
<dbReference type="PANTHER" id="PTHR41786:SF1">
    <property type="entry name" value="6-HYDROXYMETHYLPTERIN DIPHOSPHOKINASE MPTE-LIKE DOMAIN-CONTAINING PROTEIN"/>
    <property type="match status" value="1"/>
</dbReference>
<reference evidence="2" key="3">
    <citation type="submission" date="2019-07" db="EMBL/GenBank/DDBJ databases">
        <authorList>
            <person name="Miller W.G."/>
        </authorList>
    </citation>
    <scope>NUCLEOTIDE SEQUENCE</scope>
    <source>
        <strain evidence="2">52/13</strain>
    </source>
</reference>
<reference evidence="2 5" key="4">
    <citation type="journal article" date="2021" name="Syst. Appl. Microbiol.">
        <title>nCampylobacter vulpis sp. nov. isolated from wild red foxes.</title>
        <authorList>
            <person name="Parisi A."/>
            <person name="Chiara M."/>
            <person name="Caffara M."/>
            <person name="Mion D."/>
            <person name="Miller W.G."/>
            <person name="Caruso M."/>
            <person name="Manzari C."/>
            <person name="Florio D."/>
            <person name="Capozzi L."/>
            <person name="D'Erchia A.M."/>
            <person name="Manzulli V."/>
            <person name="Zanoni R.G."/>
        </authorList>
    </citation>
    <scope>NUCLEOTIDE SEQUENCE [LARGE SCALE GENOMIC DNA]</scope>
    <source>
        <strain evidence="2 5">52/13</strain>
    </source>
</reference>
<dbReference type="Pfam" id="PF01973">
    <property type="entry name" value="MptE-like"/>
    <property type="match status" value="1"/>
</dbReference>
<sequence length="634" mass="73478">MLKSEFFDKNIKAMKMSFNAELGKKLGKIKEAKKFDLIFNKDPLNLNIIELKTREKIYENPLKELEEKLKFIDEKRSLNPVLFFYGVGNGFLYKALLQNKTHQKIIVFEKDLELLFLALNLSDFSEDLANNRLIFILNKEMSTNPLRAFQLFQYHMSSLLYRSYFLEIHSIYYEKQRKDILELNRINKNAIIDLSLRNGNDPQDATQGINQFIQHLPKMLTHPTLHNLLDKRQNKAETAIIVATGPSLTKQLPLLKKYAKRASIFCLDASYAILAKENIKPDYVLSLERVEATSKFFDNDFKEFDKDVLFILPTLTHQKTLTYIEKNHREYMLIPRLLPLAQELKLKEFGFSNGWSVAHMAYSIAWALEHKNIILIGQDLAFAKDGTTHSKDYPRGLETAKREIGALMQTELKAYGGKGKVKSTKIWSLFRDFYEQLIYLSKNQCTTYNATEGGARIEGAIEKPFKELCETLLKKDIKKPLPKPKALPRSKQNELMLQSYKKLKSYIKASESLGKECKKLSNQIKTITQGNTQKHSLESVCQNIEAFKNKIGQKRYYYLSEILGPSTFHSESLLSPLYLTSVKNDSDRQNKLVAWIYANEAWVDEIYNLIFMQNGVIKRAIVPLRETLEKRKVL</sequence>
<evidence type="ECO:0000313" key="5">
    <source>
        <dbReference type="Proteomes" id="UP000811399"/>
    </source>
</evidence>
<dbReference type="PANTHER" id="PTHR41786">
    <property type="entry name" value="MOTILITY ACCESSORY FACTOR MAF"/>
    <property type="match status" value="1"/>
</dbReference>